<dbReference type="EMBL" id="KZ502537">
    <property type="protein sequence ID" value="PKU76701.1"/>
    <property type="molecule type" value="Genomic_DNA"/>
</dbReference>
<reference evidence="1 2" key="1">
    <citation type="journal article" date="2016" name="Sci. Rep.">
        <title>The Dendrobium catenatum Lindl. genome sequence provides insights into polysaccharide synthase, floral development and adaptive evolution.</title>
        <authorList>
            <person name="Zhang G.Q."/>
            <person name="Xu Q."/>
            <person name="Bian C."/>
            <person name="Tsai W.C."/>
            <person name="Yeh C.M."/>
            <person name="Liu K.W."/>
            <person name="Yoshida K."/>
            <person name="Zhang L.S."/>
            <person name="Chang S.B."/>
            <person name="Chen F."/>
            <person name="Shi Y."/>
            <person name="Su Y.Y."/>
            <person name="Zhang Y.Q."/>
            <person name="Chen L.J."/>
            <person name="Yin Y."/>
            <person name="Lin M."/>
            <person name="Huang H."/>
            <person name="Deng H."/>
            <person name="Wang Z.W."/>
            <person name="Zhu S.L."/>
            <person name="Zhao X."/>
            <person name="Deng C."/>
            <person name="Niu S.C."/>
            <person name="Huang J."/>
            <person name="Wang M."/>
            <person name="Liu G.H."/>
            <person name="Yang H.J."/>
            <person name="Xiao X.J."/>
            <person name="Hsiao Y.Y."/>
            <person name="Wu W.L."/>
            <person name="Chen Y.Y."/>
            <person name="Mitsuda N."/>
            <person name="Ohme-Takagi M."/>
            <person name="Luo Y.B."/>
            <person name="Van de Peer Y."/>
            <person name="Liu Z.J."/>
        </authorList>
    </citation>
    <scope>NUCLEOTIDE SEQUENCE [LARGE SCALE GENOMIC DNA]</scope>
    <source>
        <tissue evidence="1">The whole plant</tissue>
    </source>
</reference>
<keyword evidence="2" id="KW-1185">Reference proteome</keyword>
<name>A0A2I0WM22_9ASPA</name>
<evidence type="ECO:0000313" key="1">
    <source>
        <dbReference type="EMBL" id="PKU76701.1"/>
    </source>
</evidence>
<dbReference type="Proteomes" id="UP000233837">
    <property type="component" value="Unassembled WGS sequence"/>
</dbReference>
<proteinExistence type="predicted"/>
<dbReference type="PANTHER" id="PTHR33116">
    <property type="entry name" value="REVERSE TRANSCRIPTASE ZINC-BINDING DOMAIN-CONTAINING PROTEIN-RELATED-RELATED"/>
    <property type="match status" value="1"/>
</dbReference>
<protein>
    <submittedName>
        <fullName evidence="1">Ribonuclease H protein</fullName>
    </submittedName>
</protein>
<gene>
    <name evidence="1" type="ORF">MA16_Dca001306</name>
</gene>
<accession>A0A2I0WM22</accession>
<sequence length="132" mass="15439">MIGLAINKDKSSFIVSNYVNHGRVNTIKRVCGFNCIALPIKYLGTPIFKGRKRNQIFEEIFTIFQKKIVNWNSNFLSFGGRLVLIKSVLNSIPIFIFHTLHPSEPICRRLERMINKFFWGYKNNSSCIYWAF</sequence>
<evidence type="ECO:0000313" key="2">
    <source>
        <dbReference type="Proteomes" id="UP000233837"/>
    </source>
</evidence>
<reference evidence="1 2" key="2">
    <citation type="journal article" date="2017" name="Nature">
        <title>The Apostasia genome and the evolution of orchids.</title>
        <authorList>
            <person name="Zhang G.Q."/>
            <person name="Liu K.W."/>
            <person name="Li Z."/>
            <person name="Lohaus R."/>
            <person name="Hsiao Y.Y."/>
            <person name="Niu S.C."/>
            <person name="Wang J.Y."/>
            <person name="Lin Y.C."/>
            <person name="Xu Q."/>
            <person name="Chen L.J."/>
            <person name="Yoshida K."/>
            <person name="Fujiwara S."/>
            <person name="Wang Z.W."/>
            <person name="Zhang Y.Q."/>
            <person name="Mitsuda N."/>
            <person name="Wang M."/>
            <person name="Liu G.H."/>
            <person name="Pecoraro L."/>
            <person name="Huang H.X."/>
            <person name="Xiao X.J."/>
            <person name="Lin M."/>
            <person name="Wu X.Y."/>
            <person name="Wu W.L."/>
            <person name="Chen Y.Y."/>
            <person name="Chang S.B."/>
            <person name="Sakamoto S."/>
            <person name="Ohme-Takagi M."/>
            <person name="Yagi M."/>
            <person name="Zeng S.J."/>
            <person name="Shen C.Y."/>
            <person name="Yeh C.M."/>
            <person name="Luo Y.B."/>
            <person name="Tsai W.C."/>
            <person name="Van de Peer Y."/>
            <person name="Liu Z.J."/>
        </authorList>
    </citation>
    <scope>NUCLEOTIDE SEQUENCE [LARGE SCALE GENOMIC DNA]</scope>
    <source>
        <tissue evidence="1">The whole plant</tissue>
    </source>
</reference>
<dbReference type="AlphaFoldDB" id="A0A2I0WM22"/>
<organism evidence="1 2">
    <name type="scientific">Dendrobium catenatum</name>
    <dbReference type="NCBI Taxonomy" id="906689"/>
    <lineage>
        <taxon>Eukaryota</taxon>
        <taxon>Viridiplantae</taxon>
        <taxon>Streptophyta</taxon>
        <taxon>Embryophyta</taxon>
        <taxon>Tracheophyta</taxon>
        <taxon>Spermatophyta</taxon>
        <taxon>Magnoliopsida</taxon>
        <taxon>Liliopsida</taxon>
        <taxon>Asparagales</taxon>
        <taxon>Orchidaceae</taxon>
        <taxon>Epidendroideae</taxon>
        <taxon>Malaxideae</taxon>
        <taxon>Dendrobiinae</taxon>
        <taxon>Dendrobium</taxon>
    </lineage>
</organism>
<dbReference type="PANTHER" id="PTHR33116:SF84">
    <property type="entry name" value="RNA-DIRECTED DNA POLYMERASE"/>
    <property type="match status" value="1"/>
</dbReference>